<proteinExistence type="predicted"/>
<dbReference type="Proteomes" id="UP000604475">
    <property type="component" value="Unassembled WGS sequence"/>
</dbReference>
<dbReference type="GO" id="GO:0016301">
    <property type="term" value="F:kinase activity"/>
    <property type="evidence" value="ECO:0007669"/>
    <property type="project" value="UniProtKB-KW"/>
</dbReference>
<name>A0A937RI76_9ACTN</name>
<dbReference type="AlphaFoldDB" id="A0A937RI76"/>
<comment type="caution">
    <text evidence="2">The sequence shown here is derived from an EMBL/GenBank/DDBJ whole genome shotgun (WGS) entry which is preliminary data.</text>
</comment>
<keyword evidence="3" id="KW-1185">Reference proteome</keyword>
<organism evidence="2 3">
    <name type="scientific">Frankia nepalensis</name>
    <dbReference type="NCBI Taxonomy" id="1836974"/>
    <lineage>
        <taxon>Bacteria</taxon>
        <taxon>Bacillati</taxon>
        <taxon>Actinomycetota</taxon>
        <taxon>Actinomycetes</taxon>
        <taxon>Frankiales</taxon>
        <taxon>Frankiaceae</taxon>
        <taxon>Frankia</taxon>
    </lineage>
</organism>
<dbReference type="InterPro" id="IPR039430">
    <property type="entry name" value="Thymidylate_kin-like_dom"/>
</dbReference>
<keyword evidence="2" id="KW-0808">Transferase</keyword>
<evidence type="ECO:0000259" key="1">
    <source>
        <dbReference type="Pfam" id="PF02223"/>
    </source>
</evidence>
<feature type="domain" description="Thymidylate kinase-like" evidence="1">
    <location>
        <begin position="4"/>
        <end position="180"/>
    </location>
</feature>
<dbReference type="Pfam" id="PF02223">
    <property type="entry name" value="Thymidylate_kin"/>
    <property type="match status" value="1"/>
</dbReference>
<keyword evidence="2" id="KW-0418">Kinase</keyword>
<dbReference type="Gene3D" id="3.40.50.300">
    <property type="entry name" value="P-loop containing nucleotide triphosphate hydrolases"/>
    <property type="match status" value="1"/>
</dbReference>
<evidence type="ECO:0000313" key="3">
    <source>
        <dbReference type="Proteomes" id="UP000604475"/>
    </source>
</evidence>
<sequence length="191" mass="21091">MLTGVDGAGKTTLARWLADELTTTGTPALYFKNAAGRRIVNRVAHRLGLRDSGHLLGRDGRAVTETVFRWVTIARAILLAVVTRRVAVMDRYTYCQYAVMRARGDRGERIARALYAAFPRPDITFYLAVPADEAARRVEARGRDLEDPVHLAAYDSAYRSLPEFDGFAVIDASGPQQEVATALRKHLNGTS</sequence>
<reference evidence="2" key="1">
    <citation type="submission" date="2020-12" db="EMBL/GenBank/DDBJ databases">
        <title>Genomic characterization of non-nitrogen-fixing Frankia strains.</title>
        <authorList>
            <person name="Carlos-Shanley C."/>
            <person name="Guerra T."/>
            <person name="Hahn D."/>
        </authorList>
    </citation>
    <scope>NUCLEOTIDE SEQUENCE</scope>
    <source>
        <strain evidence="2">CN6</strain>
    </source>
</reference>
<dbReference type="CDD" id="cd01672">
    <property type="entry name" value="TMPK"/>
    <property type="match status" value="1"/>
</dbReference>
<dbReference type="SUPFAM" id="SSF52540">
    <property type="entry name" value="P-loop containing nucleoside triphosphate hydrolases"/>
    <property type="match status" value="1"/>
</dbReference>
<protein>
    <submittedName>
        <fullName evidence="2">Thymidylate kinase</fullName>
    </submittedName>
</protein>
<dbReference type="EMBL" id="JAEACQ010000229">
    <property type="protein sequence ID" value="MBL7629440.1"/>
    <property type="molecule type" value="Genomic_DNA"/>
</dbReference>
<evidence type="ECO:0000313" key="2">
    <source>
        <dbReference type="EMBL" id="MBL7629440.1"/>
    </source>
</evidence>
<dbReference type="InterPro" id="IPR027417">
    <property type="entry name" value="P-loop_NTPase"/>
</dbReference>
<accession>A0A937RI76</accession>
<gene>
    <name evidence="2" type="ORF">I7412_20170</name>
</gene>